<comment type="caution">
    <text evidence="2">The sequence shown here is derived from an EMBL/GenBank/DDBJ whole genome shotgun (WGS) entry which is preliminary data.</text>
</comment>
<keyword evidence="1" id="KW-0732">Signal</keyword>
<keyword evidence="3" id="KW-1185">Reference proteome</keyword>
<gene>
    <name evidence="2" type="ORF">ANCCAN_05273</name>
</gene>
<reference evidence="2 3" key="1">
    <citation type="submission" date="2014-10" db="EMBL/GenBank/DDBJ databases">
        <title>Draft genome of the hookworm Ancylostoma caninum.</title>
        <authorList>
            <person name="Mitreva M."/>
        </authorList>
    </citation>
    <scope>NUCLEOTIDE SEQUENCE [LARGE SCALE GENOMIC DNA]</scope>
    <source>
        <strain evidence="2 3">Baltimore</strain>
    </source>
</reference>
<evidence type="ECO:0008006" key="4">
    <source>
        <dbReference type="Google" id="ProtNLM"/>
    </source>
</evidence>
<evidence type="ECO:0000256" key="1">
    <source>
        <dbReference type="SAM" id="SignalP"/>
    </source>
</evidence>
<organism evidence="2 3">
    <name type="scientific">Ancylostoma caninum</name>
    <name type="common">Dog hookworm</name>
    <dbReference type="NCBI Taxonomy" id="29170"/>
    <lineage>
        <taxon>Eukaryota</taxon>
        <taxon>Metazoa</taxon>
        <taxon>Ecdysozoa</taxon>
        <taxon>Nematoda</taxon>
        <taxon>Chromadorea</taxon>
        <taxon>Rhabditida</taxon>
        <taxon>Rhabditina</taxon>
        <taxon>Rhabditomorpha</taxon>
        <taxon>Strongyloidea</taxon>
        <taxon>Ancylostomatidae</taxon>
        <taxon>Ancylostomatinae</taxon>
        <taxon>Ancylostoma</taxon>
    </lineage>
</organism>
<dbReference type="AlphaFoldDB" id="A0A368GWD2"/>
<feature type="chain" id="PRO_5017083141" description="Cystatin domain-containing protein" evidence="1">
    <location>
        <begin position="18"/>
        <end position="69"/>
    </location>
</feature>
<evidence type="ECO:0000313" key="2">
    <source>
        <dbReference type="EMBL" id="RCN48634.1"/>
    </source>
</evidence>
<name>A0A368GWD2_ANCCA</name>
<sequence length="69" mass="8080">MKVLITILACCVAVAEAFKPHCPNTKEITPEHRKFVKDQLVSRVKVVQKVPRIMGYTEYKIEYEHDYED</sequence>
<dbReference type="Proteomes" id="UP000252519">
    <property type="component" value="Unassembled WGS sequence"/>
</dbReference>
<protein>
    <recommendedName>
        <fullName evidence="4">Cystatin domain-containing protein</fullName>
    </recommendedName>
</protein>
<proteinExistence type="predicted"/>
<evidence type="ECO:0000313" key="3">
    <source>
        <dbReference type="Proteomes" id="UP000252519"/>
    </source>
</evidence>
<feature type="signal peptide" evidence="1">
    <location>
        <begin position="1"/>
        <end position="17"/>
    </location>
</feature>
<dbReference type="EMBL" id="JOJR01000044">
    <property type="protein sequence ID" value="RCN48634.1"/>
    <property type="molecule type" value="Genomic_DNA"/>
</dbReference>
<accession>A0A368GWD2</accession>